<dbReference type="InterPro" id="IPR050640">
    <property type="entry name" value="Bact_2-comp_sensor_kinase"/>
</dbReference>
<dbReference type="GO" id="GO:0000155">
    <property type="term" value="F:phosphorelay sensor kinase activity"/>
    <property type="evidence" value="ECO:0007669"/>
    <property type="project" value="InterPro"/>
</dbReference>
<dbReference type="Proteomes" id="UP001232019">
    <property type="component" value="Chromosome"/>
</dbReference>
<evidence type="ECO:0000259" key="2">
    <source>
        <dbReference type="Pfam" id="PF06580"/>
    </source>
</evidence>
<evidence type="ECO:0000256" key="1">
    <source>
        <dbReference type="SAM" id="Phobius"/>
    </source>
</evidence>
<evidence type="ECO:0000313" key="3">
    <source>
        <dbReference type="EMBL" id="WKK80956.1"/>
    </source>
</evidence>
<feature type="domain" description="Signal transduction histidine kinase internal region" evidence="2">
    <location>
        <begin position="153"/>
        <end position="230"/>
    </location>
</feature>
<accession>A0AA49J9G5</accession>
<dbReference type="PANTHER" id="PTHR34220:SF7">
    <property type="entry name" value="SENSOR HISTIDINE KINASE YPDA"/>
    <property type="match status" value="1"/>
</dbReference>
<keyword evidence="3" id="KW-0808">Transferase</keyword>
<name>A0AA49J9G5_9BACT</name>
<organism evidence="3">
    <name type="scientific">Marivirga arenosa</name>
    <dbReference type="NCBI Taxonomy" id="3059076"/>
    <lineage>
        <taxon>Bacteria</taxon>
        <taxon>Pseudomonadati</taxon>
        <taxon>Bacteroidota</taxon>
        <taxon>Cytophagia</taxon>
        <taxon>Cytophagales</taxon>
        <taxon>Marivirgaceae</taxon>
        <taxon>Marivirga</taxon>
    </lineage>
</organism>
<feature type="transmembrane region" description="Helical" evidence="1">
    <location>
        <begin position="72"/>
        <end position="96"/>
    </location>
</feature>
<dbReference type="PANTHER" id="PTHR34220">
    <property type="entry name" value="SENSOR HISTIDINE KINASE YPDA"/>
    <property type="match status" value="1"/>
</dbReference>
<dbReference type="InterPro" id="IPR010559">
    <property type="entry name" value="Sig_transdc_His_kin_internal"/>
</dbReference>
<gene>
    <name evidence="3" type="ORF">QYS47_00645</name>
</gene>
<dbReference type="GO" id="GO:0016020">
    <property type="term" value="C:membrane"/>
    <property type="evidence" value="ECO:0007669"/>
    <property type="project" value="InterPro"/>
</dbReference>
<reference evidence="3" key="1">
    <citation type="submission" date="2023-08" db="EMBL/GenBank/DDBJ databases">
        <title>Comparative genomics and taxonomic characterization of three novel marine species of genus Marivirga.</title>
        <authorList>
            <person name="Muhammad N."/>
            <person name="Kim S.-G."/>
        </authorList>
    </citation>
    <scope>NUCLEOTIDE SEQUENCE</scope>
    <source>
        <strain evidence="3">BKB1-2</strain>
    </source>
</reference>
<feature type="transmembrane region" description="Helical" evidence="1">
    <location>
        <begin position="108"/>
        <end position="129"/>
    </location>
</feature>
<dbReference type="AlphaFoldDB" id="A0AA49J9G5"/>
<dbReference type="KEGG" id="marp:QYS47_00645"/>
<protein>
    <submittedName>
        <fullName evidence="3">Histidine kinase</fullName>
    </submittedName>
</protein>
<dbReference type="Pfam" id="PF06580">
    <property type="entry name" value="His_kinase"/>
    <property type="match status" value="1"/>
</dbReference>
<keyword evidence="3" id="KW-0418">Kinase</keyword>
<dbReference type="EMBL" id="CP129968">
    <property type="protein sequence ID" value="WKK80956.1"/>
    <property type="molecule type" value="Genomic_DNA"/>
</dbReference>
<proteinExistence type="predicted"/>
<keyword evidence="1" id="KW-1133">Transmembrane helix</keyword>
<feature type="transmembrane region" description="Helical" evidence="1">
    <location>
        <begin position="12"/>
        <end position="32"/>
    </location>
</feature>
<keyword evidence="1" id="KW-0472">Membrane</keyword>
<dbReference type="RefSeq" id="WP_302125830.1">
    <property type="nucleotide sequence ID" value="NZ_CP129968.2"/>
</dbReference>
<sequence>MIWKRITEYKIHHVIGWSLYFALASSAYYQFYTNKVDLYLVTSVYVLSHAAMYYVSQYVIAVRTLKKGRSGLFFIFYFLLAVLLSFLMFGAINLILGKDMPRYFGDQFMNIFPVFLISNLFMGGVLIGIKSIIDKSRNQKLEQARHQENLMTELSYLKAQVNPHFLFNTINSVYVLIKIDPDKAAEMLIKLSDLLRSQLYDFSKNKITIEEEIQYLENYIALEKLRKAHRVEVEFSKEGELYDFSMPPLLLIPFLENCFKHLSSNQDSTNIVKINLRKQGSNLLAEFINTYDDELDDNRAGGIGLSNVKRRLALLFPNKYELSIKKNNDFFEVSLKLNLDENEH</sequence>
<feature type="transmembrane region" description="Helical" evidence="1">
    <location>
        <begin position="38"/>
        <end position="60"/>
    </location>
</feature>
<keyword evidence="1" id="KW-0812">Transmembrane</keyword>